<evidence type="ECO:0000313" key="2">
    <source>
        <dbReference type="Proteomes" id="UP000223071"/>
    </source>
</evidence>
<dbReference type="AlphaFoldDB" id="A0A2A9HH81"/>
<proteinExistence type="predicted"/>
<accession>A0A2A9HH81</accession>
<dbReference type="PANTHER" id="PTHR11941">
    <property type="entry name" value="ENOYL-COA HYDRATASE-RELATED"/>
    <property type="match status" value="1"/>
</dbReference>
<dbReference type="Pfam" id="PF00378">
    <property type="entry name" value="ECH_1"/>
    <property type="match status" value="1"/>
</dbReference>
<dbReference type="SUPFAM" id="SSF52096">
    <property type="entry name" value="ClpP/crotonase"/>
    <property type="match status" value="1"/>
</dbReference>
<dbReference type="GO" id="GO:0006635">
    <property type="term" value="P:fatty acid beta-oxidation"/>
    <property type="evidence" value="ECO:0007669"/>
    <property type="project" value="TreeGrafter"/>
</dbReference>
<comment type="caution">
    <text evidence="1">The sequence shown here is derived from an EMBL/GenBank/DDBJ whole genome shotgun (WGS) entry which is preliminary data.</text>
</comment>
<reference evidence="1 2" key="1">
    <citation type="submission" date="2017-09" db="EMBL/GenBank/DDBJ databases">
        <title>Sequencing the genomes of two abundant thermophiles in Great Basin hot springs: Thermocrinis jamiesonii and novel Chloroflexi Thermoflexus hugenholtzii.</title>
        <authorList>
            <person name="Hedlund B."/>
        </authorList>
    </citation>
    <scope>NUCLEOTIDE SEQUENCE [LARGE SCALE GENOMIC DNA]</scope>
    <source>
        <strain evidence="1 2">G233</strain>
    </source>
</reference>
<dbReference type="GO" id="GO:0003824">
    <property type="term" value="F:catalytic activity"/>
    <property type="evidence" value="ECO:0007669"/>
    <property type="project" value="UniProtKB-ARBA"/>
</dbReference>
<name>A0A2A9HH81_TEPT2</name>
<dbReference type="CDD" id="cd06558">
    <property type="entry name" value="crotonase-like"/>
    <property type="match status" value="1"/>
</dbReference>
<sequence>MPDVEYTLEGSTAVLRLNRPEKMNAITYEMLGAIEDAVRQAGSDDRVRALILTGTGRAFSAGTDLQQLSGQPPTAGRAETYGRAYSENRPAPWTFASIPKPTIAAVNGVAIGVGVEFTSQCDFRIAAESARFGWVFVHRGLIPDTAAGTWLLSRIVGLQNAAYLLYSGEIISATRALDIGYVHEVVPDAELMERTLAFAHEVSRGSPLAIAETKRLLYQSLTRDPMDHLADSTATITRLFASEDFKEGVRAFLEHRDPEWKGR</sequence>
<gene>
    <name evidence="1" type="ORF">A9A59_1392</name>
</gene>
<dbReference type="PANTHER" id="PTHR11941:SF133">
    <property type="entry name" value="1,2-EPOXYPHENYLACETYL-COA ISOMERASE"/>
    <property type="match status" value="1"/>
</dbReference>
<dbReference type="InterPro" id="IPR001753">
    <property type="entry name" value="Enoyl-CoA_hydra/iso"/>
</dbReference>
<dbReference type="RefSeq" id="WP_098503584.1">
    <property type="nucleotide sequence ID" value="NZ_PDJQ01000001.1"/>
</dbReference>
<dbReference type="Proteomes" id="UP000223071">
    <property type="component" value="Unassembled WGS sequence"/>
</dbReference>
<keyword evidence="2" id="KW-1185">Reference proteome</keyword>
<organism evidence="1 2">
    <name type="scientific">Tepidiforma thermophila (strain KCTC 52669 / CGMCC 1.13589 / G233)</name>
    <dbReference type="NCBI Taxonomy" id="2761530"/>
    <lineage>
        <taxon>Bacteria</taxon>
        <taxon>Bacillati</taxon>
        <taxon>Chloroflexota</taxon>
        <taxon>Tepidiformia</taxon>
        <taxon>Tepidiformales</taxon>
        <taxon>Tepidiformaceae</taxon>
        <taxon>Tepidiforma</taxon>
    </lineage>
</organism>
<dbReference type="InterPro" id="IPR029045">
    <property type="entry name" value="ClpP/crotonase-like_dom_sf"/>
</dbReference>
<dbReference type="EMBL" id="PDJQ01000001">
    <property type="protein sequence ID" value="PFG74179.1"/>
    <property type="molecule type" value="Genomic_DNA"/>
</dbReference>
<dbReference type="Gene3D" id="3.90.226.10">
    <property type="entry name" value="2-enoyl-CoA Hydratase, Chain A, domain 1"/>
    <property type="match status" value="1"/>
</dbReference>
<protein>
    <submittedName>
        <fullName evidence="1">Enoyl-CoA hydratase/carnithine racemase</fullName>
    </submittedName>
</protein>
<evidence type="ECO:0000313" key="1">
    <source>
        <dbReference type="EMBL" id="PFG74179.1"/>
    </source>
</evidence>